<name>A0A4Q7PGB7_9FLAO</name>
<dbReference type="Proteomes" id="UP000292262">
    <property type="component" value="Unassembled WGS sequence"/>
</dbReference>
<proteinExistence type="predicted"/>
<reference evidence="1 2" key="1">
    <citation type="submission" date="2019-02" db="EMBL/GenBank/DDBJ databases">
        <title>Genomic Encyclopedia of Type Strains, Phase IV (KMG-IV): sequencing the most valuable type-strain genomes for metagenomic binning, comparative biology and taxonomic classification.</title>
        <authorList>
            <person name="Goeker M."/>
        </authorList>
    </citation>
    <scope>NUCLEOTIDE SEQUENCE [LARGE SCALE GENOMIC DNA]</scope>
    <source>
        <strain evidence="1 2">DSM 17196</strain>
    </source>
</reference>
<protein>
    <submittedName>
        <fullName evidence="1">Uncharacterized protein</fullName>
    </submittedName>
</protein>
<evidence type="ECO:0000313" key="2">
    <source>
        <dbReference type="Proteomes" id="UP000292262"/>
    </source>
</evidence>
<dbReference type="EMBL" id="SGXE01000001">
    <property type="protein sequence ID" value="RZS99544.1"/>
    <property type="molecule type" value="Genomic_DNA"/>
</dbReference>
<dbReference type="Gene3D" id="2.60.40.10">
    <property type="entry name" value="Immunoglobulins"/>
    <property type="match status" value="1"/>
</dbReference>
<comment type="caution">
    <text evidence="1">The sequence shown here is derived from an EMBL/GenBank/DDBJ whole genome shotgun (WGS) entry which is preliminary data.</text>
</comment>
<organism evidence="1 2">
    <name type="scientific">Aquimarina brevivitae</name>
    <dbReference type="NCBI Taxonomy" id="323412"/>
    <lineage>
        <taxon>Bacteria</taxon>
        <taxon>Pseudomonadati</taxon>
        <taxon>Bacteroidota</taxon>
        <taxon>Flavobacteriia</taxon>
        <taxon>Flavobacteriales</taxon>
        <taxon>Flavobacteriaceae</taxon>
        <taxon>Aquimarina</taxon>
    </lineage>
</organism>
<dbReference type="AlphaFoldDB" id="A0A4Q7PGB7"/>
<sequence length="227" mass="24772">MKKTILIILTCVVIACSNDDNGPATAPVFEYANDITTSAFTMGNTTAPNVNWNGNRGSFSIENTLQGVSIDKNSGVISWDTSLPWGNYTLKIVATNMAGSYDASVEIHNTLNATFKGTYSPGISQEGNSSYEMELVFTEEGIITGYTQYIDSDGVQQGPFDFTGEWYGDNGSINFTGFLEFETSTNTNNYNATLEYIGDDVFLTGTYDLGLPIPTNNTFELKYEKSP</sequence>
<dbReference type="InterPro" id="IPR013783">
    <property type="entry name" value="Ig-like_fold"/>
</dbReference>
<gene>
    <name evidence="1" type="ORF">EV197_0766</name>
</gene>
<evidence type="ECO:0000313" key="1">
    <source>
        <dbReference type="EMBL" id="RZS99544.1"/>
    </source>
</evidence>
<dbReference type="RefSeq" id="WP_130285370.1">
    <property type="nucleotide sequence ID" value="NZ_SGXE01000001.1"/>
</dbReference>
<accession>A0A4Q7PGB7</accession>
<dbReference type="OrthoDB" id="1163392at2"/>
<keyword evidence="2" id="KW-1185">Reference proteome</keyword>
<dbReference type="PROSITE" id="PS51257">
    <property type="entry name" value="PROKAR_LIPOPROTEIN"/>
    <property type="match status" value="1"/>
</dbReference>